<keyword evidence="9" id="KW-1185">Reference proteome</keyword>
<dbReference type="GO" id="GO:0006098">
    <property type="term" value="P:pentose-phosphate shunt"/>
    <property type="evidence" value="ECO:0007669"/>
    <property type="project" value="UniProtKB-UniPathway"/>
</dbReference>
<dbReference type="InterPro" id="IPR039104">
    <property type="entry name" value="6PGL"/>
</dbReference>
<dbReference type="GO" id="GO:0005975">
    <property type="term" value="P:carbohydrate metabolic process"/>
    <property type="evidence" value="ECO:0007669"/>
    <property type="project" value="UniProtKB-UniRule"/>
</dbReference>
<keyword evidence="5 6" id="KW-0378">Hydrolase</keyword>
<evidence type="ECO:0000259" key="7">
    <source>
        <dbReference type="Pfam" id="PF01182"/>
    </source>
</evidence>
<evidence type="ECO:0000256" key="3">
    <source>
        <dbReference type="ARBA" id="ARBA00010662"/>
    </source>
</evidence>
<protein>
    <recommendedName>
        <fullName evidence="4 6">6-phosphogluconolactonase</fullName>
        <shortName evidence="6">6PGL</shortName>
        <ecNumber evidence="4 6">3.1.1.31</ecNumber>
    </recommendedName>
</protein>
<dbReference type="UniPathway" id="UPA00115">
    <property type="reaction ID" value="UER00409"/>
</dbReference>
<evidence type="ECO:0000256" key="6">
    <source>
        <dbReference type="RuleBase" id="RU365095"/>
    </source>
</evidence>
<dbReference type="EMBL" id="QEAP01000001">
    <property type="protein sequence ID" value="TPX78664.1"/>
    <property type="molecule type" value="Genomic_DNA"/>
</dbReference>
<evidence type="ECO:0000256" key="4">
    <source>
        <dbReference type="ARBA" id="ARBA00013198"/>
    </source>
</evidence>
<proteinExistence type="inferred from homology"/>
<feature type="domain" description="Glucosamine/galactosamine-6-phosphate isomerase" evidence="7">
    <location>
        <begin position="14"/>
        <end position="231"/>
    </location>
</feature>
<dbReference type="GO" id="GO:0017057">
    <property type="term" value="F:6-phosphogluconolactonase activity"/>
    <property type="evidence" value="ECO:0007669"/>
    <property type="project" value="UniProtKB-UniRule"/>
</dbReference>
<name>A0A507FQX2_9FUNG</name>
<dbReference type="PANTHER" id="PTHR11054">
    <property type="entry name" value="6-PHOSPHOGLUCONOLACTONASE"/>
    <property type="match status" value="1"/>
</dbReference>
<reference evidence="8 9" key="1">
    <citation type="journal article" date="2019" name="Sci. Rep.">
        <title>Comparative genomics of chytrid fungi reveal insights into the obligate biotrophic and pathogenic lifestyle of Synchytrium endobioticum.</title>
        <authorList>
            <person name="van de Vossenberg B.T.L.H."/>
            <person name="Warris S."/>
            <person name="Nguyen H.D.T."/>
            <person name="van Gent-Pelzer M.P.E."/>
            <person name="Joly D.L."/>
            <person name="van de Geest H.C."/>
            <person name="Bonants P.J.M."/>
            <person name="Smith D.S."/>
            <person name="Levesque C.A."/>
            <person name="van der Lee T.A.J."/>
        </authorList>
    </citation>
    <scope>NUCLEOTIDE SEQUENCE [LARGE SCALE GENOMIC DNA]</scope>
    <source>
        <strain evidence="8 9">CBS 675.73</strain>
    </source>
</reference>
<dbReference type="STRING" id="246404.A0A507FQX2"/>
<dbReference type="AlphaFoldDB" id="A0A507FQX2"/>
<dbReference type="PANTHER" id="PTHR11054:SF0">
    <property type="entry name" value="6-PHOSPHOGLUCONOLACTONASE"/>
    <property type="match status" value="1"/>
</dbReference>
<comment type="function">
    <text evidence="6">Hydrolysis of 6-phosphogluconolactone to 6-phosphogluconate.</text>
</comment>
<dbReference type="Pfam" id="PF01182">
    <property type="entry name" value="Glucosamine_iso"/>
    <property type="match status" value="1"/>
</dbReference>
<dbReference type="NCBIfam" id="TIGR01198">
    <property type="entry name" value="pgl"/>
    <property type="match status" value="1"/>
</dbReference>
<evidence type="ECO:0000313" key="8">
    <source>
        <dbReference type="EMBL" id="TPX78664.1"/>
    </source>
</evidence>
<comment type="catalytic activity">
    <reaction evidence="1 6">
        <text>6-phospho-D-glucono-1,5-lactone + H2O = 6-phospho-D-gluconate + H(+)</text>
        <dbReference type="Rhea" id="RHEA:12556"/>
        <dbReference type="ChEBI" id="CHEBI:15377"/>
        <dbReference type="ChEBI" id="CHEBI:15378"/>
        <dbReference type="ChEBI" id="CHEBI:57955"/>
        <dbReference type="ChEBI" id="CHEBI:58759"/>
        <dbReference type="EC" id="3.1.1.31"/>
    </reaction>
</comment>
<comment type="caution">
    <text evidence="8">The sequence shown here is derived from an EMBL/GenBank/DDBJ whole genome shotgun (WGS) entry which is preliminary data.</text>
</comment>
<evidence type="ECO:0000313" key="9">
    <source>
        <dbReference type="Proteomes" id="UP000320333"/>
    </source>
</evidence>
<dbReference type="Proteomes" id="UP000320333">
    <property type="component" value="Unassembled WGS sequence"/>
</dbReference>
<dbReference type="OrthoDB" id="432544at2759"/>
<accession>A0A507FQX2</accession>
<evidence type="ECO:0000256" key="1">
    <source>
        <dbReference type="ARBA" id="ARBA00000832"/>
    </source>
</evidence>
<dbReference type="Gene3D" id="3.40.50.1360">
    <property type="match status" value="1"/>
</dbReference>
<dbReference type="InterPro" id="IPR006148">
    <property type="entry name" value="Glc/Gal-6P_isomerase"/>
</dbReference>
<dbReference type="SUPFAM" id="SSF100950">
    <property type="entry name" value="NagB/RpiA/CoA transferase-like"/>
    <property type="match status" value="1"/>
</dbReference>
<comment type="pathway">
    <text evidence="2 6">Carbohydrate degradation; pentose phosphate pathway; D-ribulose 5-phosphate from D-glucose 6-phosphate (oxidative stage): step 2/3.</text>
</comment>
<dbReference type="FunFam" id="3.40.50.1360:FF:000005">
    <property type="entry name" value="6-phosphogluconolactonase"/>
    <property type="match status" value="1"/>
</dbReference>
<gene>
    <name evidence="8" type="ORF">CcCBS67573_g00019</name>
</gene>
<evidence type="ECO:0000256" key="2">
    <source>
        <dbReference type="ARBA" id="ARBA00004961"/>
    </source>
</evidence>
<dbReference type="EC" id="3.1.1.31" evidence="4 6"/>
<evidence type="ECO:0000256" key="5">
    <source>
        <dbReference type="ARBA" id="ARBA00022801"/>
    </source>
</evidence>
<sequence length="251" mass="26866">MAKVLKVFDAVDGISHALAVEVASLSAQRIAASGRFTVAVSGGSLPAILCKQLSHDKNVDWAKWHLFLADERCVPNTHADSTYALVKKELLDHVRIPQENVHPINDAILVAKDGACSESETAAVAADYIAQLTSVFGSKIEFDLILLGMGPDGHTCSLFPNHPLLKVHNTSVAFLTDSPKPPPARITLTYPVLNAARNVIFVSTGEGKAQVLHDILIKNKEYPAGLVSPQTPTCWYLDAPAAKLLGSKVSS</sequence>
<organism evidence="8 9">
    <name type="scientific">Chytriomyces confervae</name>
    <dbReference type="NCBI Taxonomy" id="246404"/>
    <lineage>
        <taxon>Eukaryota</taxon>
        <taxon>Fungi</taxon>
        <taxon>Fungi incertae sedis</taxon>
        <taxon>Chytridiomycota</taxon>
        <taxon>Chytridiomycota incertae sedis</taxon>
        <taxon>Chytridiomycetes</taxon>
        <taxon>Chytridiales</taxon>
        <taxon>Chytriomycetaceae</taxon>
        <taxon>Chytriomyces</taxon>
    </lineage>
</organism>
<dbReference type="CDD" id="cd01400">
    <property type="entry name" value="6PGL"/>
    <property type="match status" value="1"/>
</dbReference>
<dbReference type="InterPro" id="IPR037171">
    <property type="entry name" value="NagB/RpiA_transferase-like"/>
</dbReference>
<dbReference type="InterPro" id="IPR005900">
    <property type="entry name" value="6-phosphogluconolactonase_DevB"/>
</dbReference>
<comment type="similarity">
    <text evidence="3 6">Belongs to the glucosamine/galactosamine-6-phosphate isomerase family. 6-phosphogluconolactonase subfamily.</text>
</comment>